<keyword evidence="2" id="KW-0732">Signal</keyword>
<feature type="chain" id="PRO_5042919328" evidence="2">
    <location>
        <begin position="18"/>
        <end position="263"/>
    </location>
</feature>
<feature type="signal peptide" evidence="2">
    <location>
        <begin position="1"/>
        <end position="17"/>
    </location>
</feature>
<evidence type="ECO:0000313" key="4">
    <source>
        <dbReference type="Proteomes" id="UP001303115"/>
    </source>
</evidence>
<protein>
    <submittedName>
        <fullName evidence="3">Uncharacterized protein</fullName>
    </submittedName>
</protein>
<evidence type="ECO:0000313" key="3">
    <source>
        <dbReference type="EMBL" id="KAK4033556.1"/>
    </source>
</evidence>
<reference evidence="4" key="1">
    <citation type="journal article" date="2023" name="Mol. Phylogenet. Evol.">
        <title>Genome-scale phylogeny and comparative genomics of the fungal order Sordariales.</title>
        <authorList>
            <person name="Hensen N."/>
            <person name="Bonometti L."/>
            <person name="Westerberg I."/>
            <person name="Brannstrom I.O."/>
            <person name="Guillou S."/>
            <person name="Cros-Aarteil S."/>
            <person name="Calhoun S."/>
            <person name="Haridas S."/>
            <person name="Kuo A."/>
            <person name="Mondo S."/>
            <person name="Pangilinan J."/>
            <person name="Riley R."/>
            <person name="LaButti K."/>
            <person name="Andreopoulos B."/>
            <person name="Lipzen A."/>
            <person name="Chen C."/>
            <person name="Yan M."/>
            <person name="Daum C."/>
            <person name="Ng V."/>
            <person name="Clum A."/>
            <person name="Steindorff A."/>
            <person name="Ohm R.A."/>
            <person name="Martin F."/>
            <person name="Silar P."/>
            <person name="Natvig D.O."/>
            <person name="Lalanne C."/>
            <person name="Gautier V."/>
            <person name="Ament-Velasquez S.L."/>
            <person name="Kruys A."/>
            <person name="Hutchinson M.I."/>
            <person name="Powell A.J."/>
            <person name="Barry K."/>
            <person name="Miller A.N."/>
            <person name="Grigoriev I.V."/>
            <person name="Debuchy R."/>
            <person name="Gladieux P."/>
            <person name="Hiltunen Thoren M."/>
            <person name="Johannesson H."/>
        </authorList>
    </citation>
    <scope>NUCLEOTIDE SEQUENCE [LARGE SCALE GENOMIC DNA]</scope>
    <source>
        <strain evidence="4">CBS 284.82</strain>
    </source>
</reference>
<name>A0AAN6P881_9PEZI</name>
<feature type="region of interest" description="Disordered" evidence="1">
    <location>
        <begin position="199"/>
        <end position="241"/>
    </location>
</feature>
<evidence type="ECO:0000256" key="1">
    <source>
        <dbReference type="SAM" id="MobiDB-lite"/>
    </source>
</evidence>
<dbReference type="EMBL" id="MU854523">
    <property type="protein sequence ID" value="KAK4033556.1"/>
    <property type="molecule type" value="Genomic_DNA"/>
</dbReference>
<dbReference type="AlphaFoldDB" id="A0AAN6P881"/>
<accession>A0AAN6P881</accession>
<feature type="compositionally biased region" description="Low complexity" evidence="1">
    <location>
        <begin position="199"/>
        <end position="237"/>
    </location>
</feature>
<organism evidence="3 4">
    <name type="scientific">Parachaetomium inaequale</name>
    <dbReference type="NCBI Taxonomy" id="2588326"/>
    <lineage>
        <taxon>Eukaryota</taxon>
        <taxon>Fungi</taxon>
        <taxon>Dikarya</taxon>
        <taxon>Ascomycota</taxon>
        <taxon>Pezizomycotina</taxon>
        <taxon>Sordariomycetes</taxon>
        <taxon>Sordariomycetidae</taxon>
        <taxon>Sordariales</taxon>
        <taxon>Chaetomiaceae</taxon>
        <taxon>Parachaetomium</taxon>
    </lineage>
</organism>
<evidence type="ECO:0000256" key="2">
    <source>
        <dbReference type="SAM" id="SignalP"/>
    </source>
</evidence>
<proteinExistence type="predicted"/>
<comment type="caution">
    <text evidence="3">The sequence shown here is derived from an EMBL/GenBank/DDBJ whole genome shotgun (WGS) entry which is preliminary data.</text>
</comment>
<sequence>MTRLISLMGLALAPVATQSTGLLTLFLPDSEPLSLEASAVAVNTVGRDPVTTLEVACPTAASPENDACRSAGIYPAQIYHTQGSVWGGTTTYAADDSTTTWVCSLGGSDPTLVGECTKTIVGGGSTRTETAEYGNCYVAAHQRPIVVTAGLEKITPAHFMTIDASKLVSLRSSQLAAAGCPASQTTIWAGAAASTTGGASSADATTSPLAGSSGVTTTAPTQTPADSASAATTSPSGAGKGGKDPMAALLLGLGLTMMLRMVL</sequence>
<keyword evidence="4" id="KW-1185">Reference proteome</keyword>
<dbReference type="Proteomes" id="UP001303115">
    <property type="component" value="Unassembled WGS sequence"/>
</dbReference>
<gene>
    <name evidence="3" type="ORF">C8A01DRAFT_49901</name>
</gene>